<feature type="region of interest" description="Disordered" evidence="7">
    <location>
        <begin position="379"/>
        <end position="403"/>
    </location>
</feature>
<keyword evidence="9" id="KW-1185">Reference proteome</keyword>
<accession>A0AA39I7L0</accession>
<evidence type="ECO:0000256" key="7">
    <source>
        <dbReference type="SAM" id="MobiDB-lite"/>
    </source>
</evidence>
<dbReference type="PANTHER" id="PTHR21237:SF23">
    <property type="entry name" value="GRPE PROTEIN HOMOLOG, MITOCHONDRIAL"/>
    <property type="match status" value="1"/>
</dbReference>
<feature type="compositionally biased region" description="Basic and acidic residues" evidence="7">
    <location>
        <begin position="320"/>
        <end position="345"/>
    </location>
</feature>
<dbReference type="GO" id="GO:0006457">
    <property type="term" value="P:protein folding"/>
    <property type="evidence" value="ECO:0007669"/>
    <property type="project" value="InterPro"/>
</dbReference>
<dbReference type="Gene3D" id="2.30.22.10">
    <property type="entry name" value="Head domain of nucleotide exchange factor GrpE"/>
    <property type="match status" value="1"/>
</dbReference>
<gene>
    <name evidence="8" type="ORF">QR680_014072</name>
</gene>
<name>A0AA39I7L0_9BILA</name>
<dbReference type="SUPFAM" id="SSF51064">
    <property type="entry name" value="Head domain of nucleotide exchange factor GrpE"/>
    <property type="match status" value="1"/>
</dbReference>
<keyword evidence="6" id="KW-0175">Coiled coil</keyword>
<dbReference type="SUPFAM" id="SSF58014">
    <property type="entry name" value="Coiled-coil domain of nucleotide exchange factor GrpE"/>
    <property type="match status" value="1"/>
</dbReference>
<dbReference type="Gene3D" id="3.90.20.20">
    <property type="match status" value="1"/>
</dbReference>
<reference evidence="8" key="1">
    <citation type="submission" date="2023-06" db="EMBL/GenBank/DDBJ databases">
        <title>Genomic analysis of the entomopathogenic nematode Steinernema hermaphroditum.</title>
        <authorList>
            <person name="Schwarz E.M."/>
            <person name="Heppert J.K."/>
            <person name="Baniya A."/>
            <person name="Schwartz H.T."/>
            <person name="Tan C.-H."/>
            <person name="Antoshechkin I."/>
            <person name="Sternberg P.W."/>
            <person name="Goodrich-Blair H."/>
            <person name="Dillman A.R."/>
        </authorList>
    </citation>
    <scope>NUCLEOTIDE SEQUENCE</scope>
    <source>
        <strain evidence="8">PS9179</strain>
        <tissue evidence="8">Whole animal</tissue>
    </source>
</reference>
<dbReference type="InterPro" id="IPR019188">
    <property type="entry name" value="SNAPC1"/>
</dbReference>
<protein>
    <recommendedName>
        <fullName evidence="4">GrpE protein homolog</fullName>
    </recommendedName>
</protein>
<dbReference type="InterPro" id="IPR009012">
    <property type="entry name" value="GrpE_head"/>
</dbReference>
<dbReference type="PANTHER" id="PTHR21237">
    <property type="entry name" value="GRPE PROTEIN"/>
    <property type="match status" value="1"/>
</dbReference>
<keyword evidence="3 4" id="KW-0143">Chaperone</keyword>
<dbReference type="Proteomes" id="UP001175271">
    <property type="component" value="Unassembled WGS sequence"/>
</dbReference>
<comment type="function">
    <text evidence="4">Essential component of the PAM complex, a complex required for the translocation of transit peptide-containing proteins from the inner membrane into the mitochondrial matrix in an ATP-dependent manner.</text>
</comment>
<evidence type="ECO:0000313" key="8">
    <source>
        <dbReference type="EMBL" id="KAK0419303.1"/>
    </source>
</evidence>
<dbReference type="Pfam" id="PF09808">
    <property type="entry name" value="SNAPC1"/>
    <property type="match status" value="1"/>
</dbReference>
<dbReference type="PROSITE" id="PS01071">
    <property type="entry name" value="GRPE"/>
    <property type="match status" value="1"/>
</dbReference>
<evidence type="ECO:0000256" key="6">
    <source>
        <dbReference type="SAM" id="Coils"/>
    </source>
</evidence>
<dbReference type="HAMAP" id="MF_01151">
    <property type="entry name" value="GrpE"/>
    <property type="match status" value="1"/>
</dbReference>
<feature type="compositionally biased region" description="Basic residues" evidence="7">
    <location>
        <begin position="391"/>
        <end position="400"/>
    </location>
</feature>
<dbReference type="GO" id="GO:0000774">
    <property type="term" value="F:adenyl-nucleotide exchange factor activity"/>
    <property type="evidence" value="ECO:0007669"/>
    <property type="project" value="InterPro"/>
</dbReference>
<sequence>MCGSRKGQQNAIVLNDPKVIEAYRNEQAQKYEPVGDPNQARQQPDTVVYMADGALELKRHPGYANRIHHLLFVPIDTGSKADIMLLCDDFLKQNDMSFDAFQEAFIKRDFGTIFYGFHLPEELCEFSERLLRSAIGYIFPKQFYEPFADDKPERTLHEQIFGVFLSYSLFHLQPTKYVRNIHVLAKEMHFIGQMVDVLAERDLLEACYCLFALCSANAFYVVPLDEGFDSCKIQLENKDYRPIKQDLIKPGGTTRVASLKNDDIMQKLNLIHNRYESLKANFAIDAPQEGLPTYSVTNMLDHVHDHLEKRETQINEEFEEEKKKIRVKKEQQKAKKRRDSGEDVNRQTSRKMAAKRAAEEEKKQKKEALLHLYDHEVELKHAATPKENKGKGVRGKKRKAAEKEVMLPPRSRLLSETHSDHEREVHIKLEEELQTEEAELDKFFAELTRTCTTSENAGEQQFSIKSADGKRLSSSDFFSAVKETVAKDVPEEEFVLPKEAFGVIGAEYDALREENADLLDKYRRALADTENVRRRGQKQVEDTKVFAIQGFCKDLLEVADILDMAVQAVNEKQIEENPQVKSLHEGAAMTKTVLLKTFAKHGLVPINPVGEKFDPNKHDALFEVPAEMAKVEPGYVAQVMKIGYSLRDRTVRPANVGVAKGN</sequence>
<dbReference type="GO" id="GO:0042803">
    <property type="term" value="F:protein homodimerization activity"/>
    <property type="evidence" value="ECO:0007669"/>
    <property type="project" value="InterPro"/>
</dbReference>
<evidence type="ECO:0000256" key="5">
    <source>
        <dbReference type="RuleBase" id="RU004478"/>
    </source>
</evidence>
<evidence type="ECO:0000313" key="9">
    <source>
        <dbReference type="Proteomes" id="UP001175271"/>
    </source>
</evidence>
<dbReference type="InterPro" id="IPR013805">
    <property type="entry name" value="GrpE_CC"/>
</dbReference>
<feature type="region of interest" description="Disordered" evidence="7">
    <location>
        <begin position="314"/>
        <end position="364"/>
    </location>
</feature>
<dbReference type="CDD" id="cd00446">
    <property type="entry name" value="GrpE"/>
    <property type="match status" value="1"/>
</dbReference>
<dbReference type="GO" id="GO:0051082">
    <property type="term" value="F:unfolded protein binding"/>
    <property type="evidence" value="ECO:0007669"/>
    <property type="project" value="TreeGrafter"/>
</dbReference>
<dbReference type="Pfam" id="PF01025">
    <property type="entry name" value="GrpE"/>
    <property type="match status" value="1"/>
</dbReference>
<evidence type="ECO:0000256" key="1">
    <source>
        <dbReference type="ARBA" id="ARBA00004305"/>
    </source>
</evidence>
<dbReference type="InterPro" id="IPR000740">
    <property type="entry name" value="GrpE"/>
</dbReference>
<feature type="compositionally biased region" description="Basic and acidic residues" evidence="7">
    <location>
        <begin position="379"/>
        <end position="390"/>
    </location>
</feature>
<dbReference type="FunFam" id="2.30.22.10:FF:000002">
    <property type="entry name" value="GrpE protein homolog"/>
    <property type="match status" value="1"/>
</dbReference>
<keyword evidence="4" id="KW-0496">Mitochondrion</keyword>
<comment type="subcellular location">
    <subcellularLocation>
        <location evidence="1 4">Mitochondrion matrix</location>
    </subcellularLocation>
</comment>
<comment type="caution">
    <text evidence="8">The sequence shown here is derived from an EMBL/GenBank/DDBJ whole genome shotgun (WGS) entry which is preliminary data.</text>
</comment>
<feature type="coiled-coil region" evidence="6">
    <location>
        <begin position="508"/>
        <end position="539"/>
    </location>
</feature>
<organism evidence="8 9">
    <name type="scientific">Steinernema hermaphroditum</name>
    <dbReference type="NCBI Taxonomy" id="289476"/>
    <lineage>
        <taxon>Eukaryota</taxon>
        <taxon>Metazoa</taxon>
        <taxon>Ecdysozoa</taxon>
        <taxon>Nematoda</taxon>
        <taxon>Chromadorea</taxon>
        <taxon>Rhabditida</taxon>
        <taxon>Tylenchina</taxon>
        <taxon>Panagrolaimomorpha</taxon>
        <taxon>Strongyloidoidea</taxon>
        <taxon>Steinernematidae</taxon>
        <taxon>Steinernema</taxon>
    </lineage>
</organism>
<evidence type="ECO:0000256" key="4">
    <source>
        <dbReference type="RuleBase" id="RU000640"/>
    </source>
</evidence>
<dbReference type="AlphaFoldDB" id="A0AA39I7L0"/>
<proteinExistence type="inferred from homology"/>
<evidence type="ECO:0000256" key="3">
    <source>
        <dbReference type="ARBA" id="ARBA00023186"/>
    </source>
</evidence>
<dbReference type="GO" id="GO:0001405">
    <property type="term" value="C:PAM complex, Tim23 associated import motor"/>
    <property type="evidence" value="ECO:0007669"/>
    <property type="project" value="TreeGrafter"/>
</dbReference>
<dbReference type="EMBL" id="JAUCMV010000002">
    <property type="protein sequence ID" value="KAK0419303.1"/>
    <property type="molecule type" value="Genomic_DNA"/>
</dbReference>
<dbReference type="GO" id="GO:0030150">
    <property type="term" value="P:protein import into mitochondrial matrix"/>
    <property type="evidence" value="ECO:0007669"/>
    <property type="project" value="TreeGrafter"/>
</dbReference>
<dbReference type="PRINTS" id="PR00773">
    <property type="entry name" value="GRPEPROTEIN"/>
</dbReference>
<dbReference type="GO" id="GO:0051087">
    <property type="term" value="F:protein-folding chaperone binding"/>
    <property type="evidence" value="ECO:0007669"/>
    <property type="project" value="InterPro"/>
</dbReference>
<comment type="similarity">
    <text evidence="2 5">Belongs to the GrpE family.</text>
</comment>
<evidence type="ECO:0000256" key="2">
    <source>
        <dbReference type="ARBA" id="ARBA00009054"/>
    </source>
</evidence>